<evidence type="ECO:0000256" key="2">
    <source>
        <dbReference type="ARBA" id="ARBA00023015"/>
    </source>
</evidence>
<dbReference type="InterPro" id="IPR036388">
    <property type="entry name" value="WH-like_DNA-bd_sf"/>
</dbReference>
<evidence type="ECO:0000256" key="1">
    <source>
        <dbReference type="ARBA" id="ARBA00009437"/>
    </source>
</evidence>
<feature type="domain" description="HTH lysR-type" evidence="5">
    <location>
        <begin position="5"/>
        <end position="62"/>
    </location>
</feature>
<evidence type="ECO:0000313" key="6">
    <source>
        <dbReference type="EMBL" id="MDF0749648.1"/>
    </source>
</evidence>
<comment type="caution">
    <text evidence="6">The sequence shown here is derived from an EMBL/GenBank/DDBJ whole genome shotgun (WGS) entry which is preliminary data.</text>
</comment>
<dbReference type="RefSeq" id="WP_275705136.1">
    <property type="nucleotide sequence ID" value="NZ_JANCMW010000002.1"/>
</dbReference>
<dbReference type="Gene3D" id="3.40.190.290">
    <property type="match status" value="1"/>
</dbReference>
<dbReference type="EMBL" id="JANCMW010000002">
    <property type="protein sequence ID" value="MDF0749648.1"/>
    <property type="molecule type" value="Genomic_DNA"/>
</dbReference>
<dbReference type="InterPro" id="IPR000847">
    <property type="entry name" value="LysR_HTH_N"/>
</dbReference>
<reference evidence="6" key="1">
    <citation type="submission" date="2022-07" db="EMBL/GenBank/DDBJ databases">
        <title>Marinobacter iranensis a new bacterium isolate from a hipersaline lake in Iran.</title>
        <authorList>
            <person name="Mohammad A.M.A."/>
            <person name="Cristina S.-P."/>
            <person name="Antonio V."/>
        </authorList>
    </citation>
    <scope>NUCLEOTIDE SEQUENCE</scope>
    <source>
        <strain evidence="6">71-i</strain>
    </source>
</reference>
<name>A0ABT5Y7N7_9GAMM</name>
<sequence>MAIKYDLTDFRLFIKIAESESLSRGAEQCHMSVPAASNRIRNLEDHLGLKLLQRNPQGVKLTNEGKVYLHHARKITSQLEVLSGDLQEFAHGITGQLRLLANTTAITELLPNILGEYLQSHPNVHVEMKEKLSEEIVRTVREGGADLGIVSGNVITAGLQTLPFARSRLVVICPMDHPIAKFDNICFEECLPYPLISLLEGSAIHQFLMKEAEKLHATLNIRVQVASYDAIYRMVAANVGVAIIPELGFARHKGTRNIKQIKLTDNWAERNFQLCAENFEALPTFAREFCEILQSRYL</sequence>
<dbReference type="PANTHER" id="PTHR30419">
    <property type="entry name" value="HTH-TYPE TRANSCRIPTIONAL REGULATOR YBHD"/>
    <property type="match status" value="1"/>
</dbReference>
<protein>
    <submittedName>
        <fullName evidence="6">LysR family transcriptional regulator</fullName>
    </submittedName>
</protein>
<keyword evidence="4" id="KW-0804">Transcription</keyword>
<keyword evidence="3" id="KW-0238">DNA-binding</keyword>
<evidence type="ECO:0000259" key="5">
    <source>
        <dbReference type="PROSITE" id="PS50931"/>
    </source>
</evidence>
<organism evidence="6 7">
    <name type="scientific">Marinobacter iranensis</name>
    <dbReference type="NCBI Taxonomy" id="2962607"/>
    <lineage>
        <taxon>Bacteria</taxon>
        <taxon>Pseudomonadati</taxon>
        <taxon>Pseudomonadota</taxon>
        <taxon>Gammaproteobacteria</taxon>
        <taxon>Pseudomonadales</taxon>
        <taxon>Marinobacteraceae</taxon>
        <taxon>Marinobacter</taxon>
    </lineage>
</organism>
<dbReference type="Proteomes" id="UP001143391">
    <property type="component" value="Unassembled WGS sequence"/>
</dbReference>
<dbReference type="InterPro" id="IPR036390">
    <property type="entry name" value="WH_DNA-bd_sf"/>
</dbReference>
<dbReference type="Pfam" id="PF03466">
    <property type="entry name" value="LysR_substrate"/>
    <property type="match status" value="1"/>
</dbReference>
<dbReference type="InterPro" id="IPR050950">
    <property type="entry name" value="HTH-type_LysR_regulators"/>
</dbReference>
<accession>A0ABT5Y7N7</accession>
<dbReference type="PANTHER" id="PTHR30419:SF2">
    <property type="entry name" value="LYSR FAMILY TRANSCRIPTIONAL REGULATOR"/>
    <property type="match status" value="1"/>
</dbReference>
<keyword evidence="2" id="KW-0805">Transcription regulation</keyword>
<evidence type="ECO:0000313" key="7">
    <source>
        <dbReference type="Proteomes" id="UP001143391"/>
    </source>
</evidence>
<dbReference type="SUPFAM" id="SSF53850">
    <property type="entry name" value="Periplasmic binding protein-like II"/>
    <property type="match status" value="1"/>
</dbReference>
<dbReference type="SUPFAM" id="SSF46785">
    <property type="entry name" value="Winged helix' DNA-binding domain"/>
    <property type="match status" value="1"/>
</dbReference>
<gene>
    <name evidence="6" type="ORF">NLU14_05335</name>
</gene>
<keyword evidence="7" id="KW-1185">Reference proteome</keyword>
<evidence type="ECO:0000256" key="3">
    <source>
        <dbReference type="ARBA" id="ARBA00023125"/>
    </source>
</evidence>
<dbReference type="CDD" id="cd08421">
    <property type="entry name" value="PBP2_LTTR_like_1"/>
    <property type="match status" value="1"/>
</dbReference>
<proteinExistence type="inferred from homology"/>
<dbReference type="PROSITE" id="PS50931">
    <property type="entry name" value="HTH_LYSR"/>
    <property type="match status" value="1"/>
</dbReference>
<evidence type="ECO:0000256" key="4">
    <source>
        <dbReference type="ARBA" id="ARBA00023163"/>
    </source>
</evidence>
<dbReference type="InterPro" id="IPR005119">
    <property type="entry name" value="LysR_subst-bd"/>
</dbReference>
<dbReference type="Gene3D" id="1.10.10.10">
    <property type="entry name" value="Winged helix-like DNA-binding domain superfamily/Winged helix DNA-binding domain"/>
    <property type="match status" value="1"/>
</dbReference>
<comment type="similarity">
    <text evidence="1">Belongs to the LysR transcriptional regulatory family.</text>
</comment>
<dbReference type="Pfam" id="PF00126">
    <property type="entry name" value="HTH_1"/>
    <property type="match status" value="1"/>
</dbReference>